<keyword evidence="4" id="KW-1185">Reference proteome</keyword>
<reference evidence="3 4" key="1">
    <citation type="submission" date="2016-09" db="EMBL/GenBank/DDBJ databases">
        <title>Extensive genetic diversity and differential bi-allelic expression allows diatom success in the polar Southern Ocean.</title>
        <authorList>
            <consortium name="DOE Joint Genome Institute"/>
            <person name="Mock T."/>
            <person name="Otillar R.P."/>
            <person name="Strauss J."/>
            <person name="Dupont C."/>
            <person name="Frickenhaus S."/>
            <person name="Maumus F."/>
            <person name="Mcmullan M."/>
            <person name="Sanges R."/>
            <person name="Schmutz J."/>
            <person name="Toseland A."/>
            <person name="Valas R."/>
            <person name="Veluchamy A."/>
            <person name="Ward B.J."/>
            <person name="Allen A."/>
            <person name="Barry K."/>
            <person name="Falciatore A."/>
            <person name="Ferrante M."/>
            <person name="Fortunato A.E."/>
            <person name="Gloeckner G."/>
            <person name="Gruber A."/>
            <person name="Hipkin R."/>
            <person name="Janech M."/>
            <person name="Kroth P."/>
            <person name="Leese F."/>
            <person name="Lindquist E."/>
            <person name="Lyon B.R."/>
            <person name="Martin J."/>
            <person name="Mayer C."/>
            <person name="Parker M."/>
            <person name="Quesneville H."/>
            <person name="Raymond J."/>
            <person name="Uhlig C."/>
            <person name="Valentin K.U."/>
            <person name="Worden A.Z."/>
            <person name="Armbrust E.V."/>
            <person name="Bowler C."/>
            <person name="Green B."/>
            <person name="Moulton V."/>
            <person name="Van Oosterhout C."/>
            <person name="Grigoriev I."/>
        </authorList>
    </citation>
    <scope>NUCLEOTIDE SEQUENCE [LARGE SCALE GENOMIC DNA]</scope>
    <source>
        <strain evidence="3 4">CCMP1102</strain>
    </source>
</reference>
<dbReference type="OrthoDB" id="507128at2759"/>
<gene>
    <name evidence="3" type="ORF">FRACYDRAFT_243833</name>
</gene>
<dbReference type="Gene3D" id="2.120.10.30">
    <property type="entry name" value="TolB, C-terminal domain"/>
    <property type="match status" value="1"/>
</dbReference>
<dbReference type="SUPFAM" id="SSF50952">
    <property type="entry name" value="Soluble quinoprotein glucose dehydrogenase"/>
    <property type="match status" value="1"/>
</dbReference>
<organism evidence="3 4">
    <name type="scientific">Fragilariopsis cylindrus CCMP1102</name>
    <dbReference type="NCBI Taxonomy" id="635003"/>
    <lineage>
        <taxon>Eukaryota</taxon>
        <taxon>Sar</taxon>
        <taxon>Stramenopiles</taxon>
        <taxon>Ochrophyta</taxon>
        <taxon>Bacillariophyta</taxon>
        <taxon>Bacillariophyceae</taxon>
        <taxon>Bacillariophycidae</taxon>
        <taxon>Bacillariales</taxon>
        <taxon>Bacillariaceae</taxon>
        <taxon>Fragilariopsis</taxon>
    </lineage>
</organism>
<evidence type="ECO:0000313" key="3">
    <source>
        <dbReference type="EMBL" id="OEU12581.1"/>
    </source>
</evidence>
<evidence type="ECO:0000313" key="4">
    <source>
        <dbReference type="Proteomes" id="UP000095751"/>
    </source>
</evidence>
<feature type="compositionally biased region" description="Basic and acidic residues" evidence="1">
    <location>
        <begin position="408"/>
        <end position="417"/>
    </location>
</feature>
<dbReference type="EMBL" id="KV784364">
    <property type="protein sequence ID" value="OEU12581.1"/>
    <property type="molecule type" value="Genomic_DNA"/>
</dbReference>
<dbReference type="InterPro" id="IPR054539">
    <property type="entry name" value="Beta-prop_PDH"/>
</dbReference>
<accession>A0A1E7F331</accession>
<dbReference type="InterPro" id="IPR011042">
    <property type="entry name" value="6-blade_b-propeller_TolB-like"/>
</dbReference>
<dbReference type="AlphaFoldDB" id="A0A1E7F331"/>
<feature type="region of interest" description="Disordered" evidence="1">
    <location>
        <begin position="406"/>
        <end position="478"/>
    </location>
</feature>
<dbReference type="PANTHER" id="PTHR19328:SF53">
    <property type="entry name" value="MEMBRANE PROTEIN"/>
    <property type="match status" value="1"/>
</dbReference>
<dbReference type="KEGG" id="fcy:FRACYDRAFT_243833"/>
<feature type="domain" description="Pyrroloquinoline quinone-dependent pyranose dehydrogenase beta-propeller" evidence="2">
    <location>
        <begin position="14"/>
        <end position="400"/>
    </location>
</feature>
<dbReference type="Proteomes" id="UP000095751">
    <property type="component" value="Unassembled WGS sequence"/>
</dbReference>
<dbReference type="InParanoid" id="A0A1E7F331"/>
<evidence type="ECO:0000256" key="1">
    <source>
        <dbReference type="SAM" id="MobiDB-lite"/>
    </source>
</evidence>
<evidence type="ECO:0000259" key="2">
    <source>
        <dbReference type="Pfam" id="PF22807"/>
    </source>
</evidence>
<protein>
    <submittedName>
        <fullName evidence="3">Soluble quino protein glucose dehydrogenase</fullName>
    </submittedName>
</protein>
<sequence length="506" mass="55881">MTTNCGLQNSVVLDGFCALELPILVDKPRSLKVDEITNEIFVLERGTQSIINIFDSDDDGIPDKKQTVASAYGLNHGLAIHDGFIYASSDSMVYRWPNDSSTYPLDMEAAVIVINNINEDGNGGAPEGHTTRTLEFDDKGWLYVSVGSGGNVDSNSYRSRIRRVDLNGDPTILSFPQDFQTMEVFADGLRNEVGLAFDKHGALWGVENSADRLVRDDLGGDIHEDNPAEELNRFRQEDAGKHYGYPYCWTEYELPTTGMGRGTVWAWPSFYENGDITDEDCRNKFVAPIVSMQGHSAPLGITFFNFTSRDDRSDFCNGTESFPKEMDGYAYIAYHGSWNRDVPTGYKVVYVQMDENGDAIGEPIDLLSHEPPNAQWEDGFRPVDVDFDVCGRLLVTSDGTKGNGSKVVRLEFLRPEEQSTPTSNQPETETESPSSNFLAKPTSTSNQPETETVSPSSNFSAEPTPTSNQPEIETESPASNFSAASNFISIQTNALIISFVLMLIMG</sequence>
<dbReference type="InterPro" id="IPR011041">
    <property type="entry name" value="Quinoprot_gluc/sorb_DH_b-prop"/>
</dbReference>
<dbReference type="Pfam" id="PF22807">
    <property type="entry name" value="TrAA12"/>
    <property type="match status" value="1"/>
</dbReference>
<dbReference type="PANTHER" id="PTHR19328">
    <property type="entry name" value="HEDGEHOG-INTERACTING PROTEIN"/>
    <property type="match status" value="1"/>
</dbReference>
<name>A0A1E7F331_9STRA</name>
<feature type="compositionally biased region" description="Polar residues" evidence="1">
    <location>
        <begin position="418"/>
        <end position="471"/>
    </location>
</feature>
<proteinExistence type="predicted"/>